<dbReference type="PANTHER" id="PTHR31618">
    <property type="entry name" value="MECHANOSENSITIVE ION CHANNEL PROTEIN 5"/>
    <property type="match status" value="1"/>
</dbReference>
<feature type="transmembrane region" description="Helical" evidence="11">
    <location>
        <begin position="266"/>
        <end position="287"/>
    </location>
</feature>
<feature type="region of interest" description="Disordered" evidence="10">
    <location>
        <begin position="42"/>
        <end position="110"/>
    </location>
</feature>
<evidence type="ECO:0000313" key="14">
    <source>
        <dbReference type="EMBL" id="KAF4365834.1"/>
    </source>
</evidence>
<dbReference type="FunFam" id="2.30.30.60:FF:000003">
    <property type="entry name" value="Predicted mechanosensitive ion channel"/>
    <property type="match status" value="1"/>
</dbReference>
<feature type="transmembrane region" description="Helical" evidence="11">
    <location>
        <begin position="560"/>
        <end position="583"/>
    </location>
</feature>
<dbReference type="PANTHER" id="PTHR31618:SF20">
    <property type="entry name" value="MECHANOSENSITIVE ION CHANNEL PROTEIN 10"/>
    <property type="match status" value="1"/>
</dbReference>
<feature type="transmembrane region" description="Helical" evidence="11">
    <location>
        <begin position="217"/>
        <end position="245"/>
    </location>
</feature>
<proteinExistence type="inferred from homology"/>
<feature type="transmembrane region" description="Helical" evidence="11">
    <location>
        <begin position="184"/>
        <end position="205"/>
    </location>
</feature>
<feature type="domain" description="Mechanosensitive ion channel MscS" evidence="12">
    <location>
        <begin position="579"/>
        <end position="636"/>
    </location>
</feature>
<dbReference type="GO" id="GO:0050982">
    <property type="term" value="P:detection of mechanical stimulus"/>
    <property type="evidence" value="ECO:0007669"/>
    <property type="project" value="UniProtKB-ARBA"/>
</dbReference>
<comment type="similarity">
    <text evidence="2 9">Belongs to the MscS (TC 1.A.23) family.</text>
</comment>
<reference evidence="14 15" key="1">
    <citation type="journal article" date="2020" name="bioRxiv">
        <title>Sequence and annotation of 42 cannabis genomes reveals extensive copy number variation in cannabinoid synthesis and pathogen resistance genes.</title>
        <authorList>
            <person name="Mckernan K.J."/>
            <person name="Helbert Y."/>
            <person name="Kane L.T."/>
            <person name="Ebling H."/>
            <person name="Zhang L."/>
            <person name="Liu B."/>
            <person name="Eaton Z."/>
            <person name="Mclaughlin S."/>
            <person name="Kingan S."/>
            <person name="Baybayan P."/>
            <person name="Concepcion G."/>
            <person name="Jordan M."/>
            <person name="Riva A."/>
            <person name="Barbazuk W."/>
            <person name="Harkins T."/>
        </authorList>
    </citation>
    <scope>NUCLEOTIDE SEQUENCE [LARGE SCALE GENOMIC DNA]</scope>
    <source>
        <strain evidence="15">cv. Jamaican Lion 4</strain>
        <tissue evidence="14">Leaf</tissue>
    </source>
</reference>
<sequence length="1011" mass="116196">MRITYAQRRHNKVLMEVKEKASSLEPDNNGTESFVVDIRSVEAKEAKGSPSKVLESPKKAAFMDSPEISRFSPSPNKPPRSPAPQHENLTRRKTLNRSVFSRPKSRFGETSAPIDTAMVEEHASTLGSPYRNSFNMASPNNISVARTISMAQKSNASPGRDDFEEIYKKVKLNKEKKKKLKMKVIVEWVLFVILVSCLVSSLSVKKLEKTIIWGLELWRWFVLIMVIFCGLLMTNWFMHIIVFFIERNFLLRKKVLYFVHGLKKSVQVFIWLGIILLTWVLVFNHGVPRSKTATKILEYITWTLVTFLIGAFLWLLKTLLLKILASSFHVNTFFDRIQESIFHQYVLQTLSGPPLIEEAERVGRSPSMGQLSFTSTKKGKKKEKTQVIDIAQLHKMKQEKVSAWTMKVLIDAVSSSGLSTISNQLDEMEIVAKEQNKEITSEMEATAAAYHIFRNVAQPGCKYIDEDDLMRFMIKEEVDLVLPLIGTENGRVDRKALTDWVVKVYNGRKALGHALSDTKTAVSQLNKLVTAILVVVTIVIWLLLMEIATTKVLVFLSSQLVVAAFVFGNTCKTIFEAIVFVFIMHPFDVGDRCVVDGVALLVEEMNILTTVFLKLNNEKVYYPNSVLSTKPISNYYRSSDMGDAVEFSIDFNTTVEKIAQLKEKFKKYIEKTPLHWHPTHSVVVIEIENVNKLKMALYVNHTITFQEFGEKNRRRTELVMELLVEEMNILTTVFLKLNNEKVYYPNSVLSTKPISNYYRSSDMGDAVEFSIDFNTTVEKIAQLKEKFKKYIEKTPLHWHPTHSVVVIEIENVNKLKMALYVNHTITFQEFGEKNRRRTELVMELLVEEMNILTTVFLKLNNEKVYYPNSVLSTKPISNYYRSSDMGDAVEFSIDFNTTVEKIAQLKEKFKKYIEKTPLHWHPTHSVVVIEIENVNKLKMALYVNHTITFQEFGEKNRRRTELVMEVKRVLEELNIKYYLLPQTIHVNPIEFGLKFGLGITKLASLALSNTN</sequence>
<evidence type="ECO:0000256" key="9">
    <source>
        <dbReference type="PIRNR" id="PIRNR017209"/>
    </source>
</evidence>
<dbReference type="Gene3D" id="2.30.30.60">
    <property type="match status" value="1"/>
</dbReference>
<evidence type="ECO:0000256" key="3">
    <source>
        <dbReference type="ARBA" id="ARBA00022448"/>
    </source>
</evidence>
<dbReference type="GO" id="GO:0006820">
    <property type="term" value="P:monoatomic anion transport"/>
    <property type="evidence" value="ECO:0007669"/>
    <property type="project" value="TreeGrafter"/>
</dbReference>
<dbReference type="SUPFAM" id="SSF50182">
    <property type="entry name" value="Sm-like ribonucleoproteins"/>
    <property type="match status" value="1"/>
</dbReference>
<evidence type="ECO:0000256" key="2">
    <source>
        <dbReference type="ARBA" id="ARBA00008017"/>
    </source>
</evidence>
<evidence type="ECO:0000256" key="7">
    <source>
        <dbReference type="ARBA" id="ARBA00023136"/>
    </source>
</evidence>
<dbReference type="PIRSF" id="PIRSF017209">
    <property type="entry name" value="Memb_At2g17000_prd"/>
    <property type="match status" value="1"/>
</dbReference>
<keyword evidence="5 11" id="KW-1133">Transmembrane helix</keyword>
<gene>
    <name evidence="14" type="ORF">G4B88_012899</name>
</gene>
<dbReference type="EMBL" id="JAATIQ010000269">
    <property type="protein sequence ID" value="KAF4365834.1"/>
    <property type="molecule type" value="Genomic_DNA"/>
</dbReference>
<dbReference type="GO" id="GO:0005886">
    <property type="term" value="C:plasma membrane"/>
    <property type="evidence" value="ECO:0007669"/>
    <property type="project" value="UniProtKB-UniRule"/>
</dbReference>
<feature type="transmembrane region" description="Helical" evidence="11">
    <location>
        <begin position="299"/>
        <end position="316"/>
    </location>
</feature>
<keyword evidence="15" id="KW-1185">Reference proteome</keyword>
<dbReference type="InterPro" id="IPR023408">
    <property type="entry name" value="MscS_beta-dom_sf"/>
</dbReference>
<evidence type="ECO:0000259" key="13">
    <source>
        <dbReference type="Pfam" id="PF25886"/>
    </source>
</evidence>
<evidence type="ECO:0000313" key="15">
    <source>
        <dbReference type="Proteomes" id="UP000583929"/>
    </source>
</evidence>
<dbReference type="AlphaFoldDB" id="A0A7J6F543"/>
<dbReference type="InterPro" id="IPR006685">
    <property type="entry name" value="MscS_channel_2nd"/>
</dbReference>
<evidence type="ECO:0000256" key="8">
    <source>
        <dbReference type="ARBA" id="ARBA00023303"/>
    </source>
</evidence>
<dbReference type="InterPro" id="IPR010920">
    <property type="entry name" value="LSM_dom_sf"/>
</dbReference>
<keyword evidence="4 11" id="KW-0812">Transmembrane</keyword>
<keyword evidence="7 9" id="KW-0472">Membrane</keyword>
<organism evidence="14 15">
    <name type="scientific">Cannabis sativa</name>
    <name type="common">Hemp</name>
    <name type="synonym">Marijuana</name>
    <dbReference type="NCBI Taxonomy" id="3483"/>
    <lineage>
        <taxon>Eukaryota</taxon>
        <taxon>Viridiplantae</taxon>
        <taxon>Streptophyta</taxon>
        <taxon>Embryophyta</taxon>
        <taxon>Tracheophyta</taxon>
        <taxon>Spermatophyta</taxon>
        <taxon>Magnoliopsida</taxon>
        <taxon>eudicotyledons</taxon>
        <taxon>Gunneridae</taxon>
        <taxon>Pentapetalae</taxon>
        <taxon>rosids</taxon>
        <taxon>fabids</taxon>
        <taxon>Rosales</taxon>
        <taxon>Cannabaceae</taxon>
        <taxon>Cannabis</taxon>
    </lineage>
</organism>
<evidence type="ECO:0000256" key="10">
    <source>
        <dbReference type="SAM" id="MobiDB-lite"/>
    </source>
</evidence>
<feature type="domain" description="Mechanosensitive ion channel protein Msy1/2-like transmembrane" evidence="13">
    <location>
        <begin position="177"/>
        <end position="328"/>
    </location>
</feature>
<dbReference type="InterPro" id="IPR016688">
    <property type="entry name" value="MscS-like_plants/fungi"/>
</dbReference>
<dbReference type="GO" id="GO:0008381">
    <property type="term" value="F:mechanosensitive monoatomic ion channel activity"/>
    <property type="evidence" value="ECO:0007669"/>
    <property type="project" value="TreeGrafter"/>
</dbReference>
<keyword evidence="3" id="KW-0813">Transport</keyword>
<comment type="caution">
    <text evidence="14">The sequence shown here is derived from an EMBL/GenBank/DDBJ whole genome shotgun (WGS) entry which is preliminary data.</text>
</comment>
<dbReference type="Pfam" id="PF25886">
    <property type="entry name" value="Msy1"/>
    <property type="match status" value="1"/>
</dbReference>
<name>A0A7J6F543_CANSA</name>
<dbReference type="InterPro" id="IPR058650">
    <property type="entry name" value="Msy1/2-like"/>
</dbReference>
<evidence type="ECO:0000256" key="6">
    <source>
        <dbReference type="ARBA" id="ARBA00023065"/>
    </source>
</evidence>
<protein>
    <recommendedName>
        <fullName evidence="9">Mechanosensitive ion channel protein</fullName>
    </recommendedName>
</protein>
<evidence type="ECO:0000256" key="1">
    <source>
        <dbReference type="ARBA" id="ARBA00004127"/>
    </source>
</evidence>
<dbReference type="Proteomes" id="UP000583929">
    <property type="component" value="Unassembled WGS sequence"/>
</dbReference>
<comment type="subcellular location">
    <subcellularLocation>
        <location evidence="1">Endomembrane system</location>
        <topology evidence="1">Multi-pass membrane protein</topology>
    </subcellularLocation>
    <subcellularLocation>
        <location evidence="9">Membrane</location>
    </subcellularLocation>
</comment>
<evidence type="ECO:0000256" key="5">
    <source>
        <dbReference type="ARBA" id="ARBA00022989"/>
    </source>
</evidence>
<keyword evidence="6" id="KW-0406">Ion transport</keyword>
<feature type="transmembrane region" description="Helical" evidence="11">
    <location>
        <begin position="528"/>
        <end position="548"/>
    </location>
</feature>
<keyword evidence="8" id="KW-0407">Ion channel</keyword>
<evidence type="ECO:0000256" key="11">
    <source>
        <dbReference type="SAM" id="Phobius"/>
    </source>
</evidence>
<dbReference type="Pfam" id="PF00924">
    <property type="entry name" value="MS_channel_2nd"/>
    <property type="match status" value="1"/>
</dbReference>
<accession>A0A7J6F543</accession>
<evidence type="ECO:0000259" key="12">
    <source>
        <dbReference type="Pfam" id="PF00924"/>
    </source>
</evidence>
<evidence type="ECO:0000256" key="4">
    <source>
        <dbReference type="ARBA" id="ARBA00022692"/>
    </source>
</evidence>